<evidence type="ECO:0000256" key="2">
    <source>
        <dbReference type="ARBA" id="ARBA00023163"/>
    </source>
</evidence>
<accession>A0A2U1F482</accession>
<protein>
    <submittedName>
        <fullName evidence="4">ANTAR domain-containing protein</fullName>
    </submittedName>
</protein>
<dbReference type="Gene3D" id="1.10.10.10">
    <property type="entry name" value="Winged helix-like DNA-binding domain superfamily/Winged helix DNA-binding domain"/>
    <property type="match status" value="1"/>
</dbReference>
<dbReference type="GO" id="GO:0003723">
    <property type="term" value="F:RNA binding"/>
    <property type="evidence" value="ECO:0007669"/>
    <property type="project" value="InterPro"/>
</dbReference>
<reference evidence="4 5" key="1">
    <citation type="submission" date="2018-04" db="EMBL/GenBank/DDBJ databases">
        <title>Genomic Encyclopedia of Type Strains, Phase IV (KMG-IV): sequencing the most valuable type-strain genomes for metagenomic binning, comparative biology and taxonomic classification.</title>
        <authorList>
            <person name="Goeker M."/>
        </authorList>
    </citation>
    <scope>NUCLEOTIDE SEQUENCE [LARGE SCALE GENOMIC DNA]</scope>
    <source>
        <strain evidence="4 5">DSM 45771</strain>
    </source>
</reference>
<dbReference type="InterPro" id="IPR005561">
    <property type="entry name" value="ANTAR"/>
</dbReference>
<name>A0A2U1F482_9PSEU</name>
<dbReference type="OrthoDB" id="4929862at2"/>
<gene>
    <name evidence="4" type="ORF">C8D89_112171</name>
</gene>
<dbReference type="InterPro" id="IPR012074">
    <property type="entry name" value="GAF_ANTAR"/>
</dbReference>
<dbReference type="PIRSF" id="PIRSF036625">
    <property type="entry name" value="GAF_ANTAR"/>
    <property type="match status" value="1"/>
</dbReference>
<dbReference type="EMBL" id="QEKW01000012">
    <property type="protein sequence ID" value="PVZ06977.1"/>
    <property type="molecule type" value="Genomic_DNA"/>
</dbReference>
<dbReference type="SUPFAM" id="SSF55781">
    <property type="entry name" value="GAF domain-like"/>
    <property type="match status" value="1"/>
</dbReference>
<keyword evidence="2" id="KW-0804">Transcription</keyword>
<dbReference type="Proteomes" id="UP000245639">
    <property type="component" value="Unassembled WGS sequence"/>
</dbReference>
<keyword evidence="1" id="KW-0805">Transcription regulation</keyword>
<dbReference type="InterPro" id="IPR029016">
    <property type="entry name" value="GAF-like_dom_sf"/>
</dbReference>
<dbReference type="AlphaFoldDB" id="A0A2U1F482"/>
<evidence type="ECO:0000256" key="1">
    <source>
        <dbReference type="ARBA" id="ARBA00023015"/>
    </source>
</evidence>
<dbReference type="InterPro" id="IPR011006">
    <property type="entry name" value="CheY-like_superfamily"/>
</dbReference>
<dbReference type="SMART" id="SM01012">
    <property type="entry name" value="ANTAR"/>
    <property type="match status" value="1"/>
</dbReference>
<organism evidence="4 5">
    <name type="scientific">Actinomycetospora cinnamomea</name>
    <dbReference type="NCBI Taxonomy" id="663609"/>
    <lineage>
        <taxon>Bacteria</taxon>
        <taxon>Bacillati</taxon>
        <taxon>Actinomycetota</taxon>
        <taxon>Actinomycetes</taxon>
        <taxon>Pseudonocardiales</taxon>
        <taxon>Pseudonocardiaceae</taxon>
        <taxon>Actinomycetospora</taxon>
    </lineage>
</organism>
<evidence type="ECO:0000259" key="3">
    <source>
        <dbReference type="PROSITE" id="PS50921"/>
    </source>
</evidence>
<dbReference type="PROSITE" id="PS50921">
    <property type="entry name" value="ANTAR"/>
    <property type="match status" value="1"/>
</dbReference>
<keyword evidence="5" id="KW-1185">Reference proteome</keyword>
<dbReference type="Pfam" id="PF03861">
    <property type="entry name" value="ANTAR"/>
    <property type="match status" value="1"/>
</dbReference>
<sequence>MAEDALVAHLRRTTRQLNSREGARDHHEAVERIVEGAVAAVPGAQRAGITPADDHLAPEVLAGAAGPLDVLQCRLGEGPASSVLSGSPADGTVAAADLAGPDGERWPRFAPCAVDAGYRSMVSVLLEVESSPRAALNLYGADPHGFDAEDLRAAGLFAIDAQMLLLAAEHVAGLQRALDSRDVIGRAKGMLMERFGIDQEAAFRRLVEASQHTNLKLVEVARWLDRQCGTRHEPAVEEAESPHRRHSA</sequence>
<dbReference type="RefSeq" id="WP_116709992.1">
    <property type="nucleotide sequence ID" value="NZ_QEKW01000012.1"/>
</dbReference>
<evidence type="ECO:0000313" key="4">
    <source>
        <dbReference type="EMBL" id="PVZ06977.1"/>
    </source>
</evidence>
<feature type="domain" description="ANTAR" evidence="3">
    <location>
        <begin position="164"/>
        <end position="225"/>
    </location>
</feature>
<dbReference type="InterPro" id="IPR036388">
    <property type="entry name" value="WH-like_DNA-bd_sf"/>
</dbReference>
<evidence type="ECO:0000313" key="5">
    <source>
        <dbReference type="Proteomes" id="UP000245639"/>
    </source>
</evidence>
<dbReference type="SUPFAM" id="SSF52172">
    <property type="entry name" value="CheY-like"/>
    <property type="match status" value="1"/>
</dbReference>
<comment type="caution">
    <text evidence="4">The sequence shown here is derived from an EMBL/GenBank/DDBJ whole genome shotgun (WGS) entry which is preliminary data.</text>
</comment>
<proteinExistence type="predicted"/>
<dbReference type="Gene3D" id="3.30.450.40">
    <property type="match status" value="1"/>
</dbReference>